<dbReference type="Proteomes" id="UP000254938">
    <property type="component" value="Unassembled WGS sequence"/>
</dbReference>
<dbReference type="EMBL" id="UGKQ01000007">
    <property type="protein sequence ID" value="STS80342.1"/>
    <property type="molecule type" value="Genomic_DNA"/>
</dbReference>
<name>A0A2X3FIP8_KLEPN</name>
<sequence>MVTKPLCSLNPFSRDFRQQCVSGLAKAQLGDAASGDKKAWFCSEFVSEAFVRAGHPLTLAQAAWISPSDLLHMREGDVATFKPETQLQYVGHLKLGVYLQAGKLVGLNKPKDGAE</sequence>
<evidence type="ECO:0000313" key="3">
    <source>
        <dbReference type="Proteomes" id="UP000251721"/>
    </source>
</evidence>
<keyword evidence="1" id="KW-0449">Lipoprotein</keyword>
<evidence type="ECO:0000313" key="1">
    <source>
        <dbReference type="EMBL" id="SQC48131.1"/>
    </source>
</evidence>
<proteinExistence type="predicted"/>
<dbReference type="InterPro" id="IPR038765">
    <property type="entry name" value="Papain-like_cys_pep_sf"/>
</dbReference>
<dbReference type="Gene3D" id="3.90.1720.10">
    <property type="entry name" value="endopeptidase domain like (from Nostoc punctiforme)"/>
    <property type="match status" value="1"/>
</dbReference>
<dbReference type="EMBL" id="UAWQ01000019">
    <property type="protein sequence ID" value="SQC48131.1"/>
    <property type="molecule type" value="Genomic_DNA"/>
</dbReference>
<protein>
    <submittedName>
        <fullName evidence="1">Lipoprotein yaeF</fullName>
    </submittedName>
</protein>
<gene>
    <name evidence="1" type="ORF">NCTC13465_04320</name>
    <name evidence="2" type="ORF">NCTC9140_02046</name>
</gene>
<evidence type="ECO:0000313" key="4">
    <source>
        <dbReference type="Proteomes" id="UP000254938"/>
    </source>
</evidence>
<evidence type="ECO:0000313" key="2">
    <source>
        <dbReference type="EMBL" id="STS80342.1"/>
    </source>
</evidence>
<dbReference type="AlphaFoldDB" id="A0A2X3FIP8"/>
<accession>A0A2X3FIP8</accession>
<dbReference type="Proteomes" id="UP000251721">
    <property type="component" value="Unassembled WGS sequence"/>
</dbReference>
<dbReference type="SUPFAM" id="SSF54001">
    <property type="entry name" value="Cysteine proteinases"/>
    <property type="match status" value="1"/>
</dbReference>
<organism evidence="1 3">
    <name type="scientific">Klebsiella pneumoniae</name>
    <dbReference type="NCBI Taxonomy" id="573"/>
    <lineage>
        <taxon>Bacteria</taxon>
        <taxon>Pseudomonadati</taxon>
        <taxon>Pseudomonadota</taxon>
        <taxon>Gammaproteobacteria</taxon>
        <taxon>Enterobacterales</taxon>
        <taxon>Enterobacteriaceae</taxon>
        <taxon>Klebsiella/Raoultella group</taxon>
        <taxon>Klebsiella</taxon>
        <taxon>Klebsiella pneumoniae complex</taxon>
    </lineage>
</organism>
<reference evidence="3 4" key="1">
    <citation type="submission" date="2018-06" db="EMBL/GenBank/DDBJ databases">
        <authorList>
            <consortium name="Pathogen Informatics"/>
            <person name="Doyle S."/>
        </authorList>
    </citation>
    <scope>NUCLEOTIDE SEQUENCE [LARGE SCALE GENOMIC DNA]</scope>
    <source>
        <strain evidence="1 3">NCTC13465</strain>
        <strain evidence="2 4">NCTC9140</strain>
    </source>
</reference>